<organism evidence="2 3">
    <name type="scientific">Botryobasidium botryosum (strain FD-172 SS1)</name>
    <dbReference type="NCBI Taxonomy" id="930990"/>
    <lineage>
        <taxon>Eukaryota</taxon>
        <taxon>Fungi</taxon>
        <taxon>Dikarya</taxon>
        <taxon>Basidiomycota</taxon>
        <taxon>Agaricomycotina</taxon>
        <taxon>Agaricomycetes</taxon>
        <taxon>Cantharellales</taxon>
        <taxon>Botryobasidiaceae</taxon>
        <taxon>Botryobasidium</taxon>
    </lineage>
</organism>
<proteinExistence type="predicted"/>
<gene>
    <name evidence="2" type="ORF">BOTBODRAFT_264809</name>
</gene>
<keyword evidence="3" id="KW-1185">Reference proteome</keyword>
<protein>
    <submittedName>
        <fullName evidence="2">Uncharacterized protein</fullName>
    </submittedName>
</protein>
<sequence length="65" mass="7146">MKANLLPPPSSLTSIKGRAETVGQSSSQPHPPTPRLTHLAPSYHEPHPLLHPCHVRCARRCSARH</sequence>
<dbReference type="HOGENOM" id="CLU_2849375_0_0_1"/>
<dbReference type="Proteomes" id="UP000027195">
    <property type="component" value="Unassembled WGS sequence"/>
</dbReference>
<dbReference type="InParanoid" id="A0A067LSF6"/>
<evidence type="ECO:0000256" key="1">
    <source>
        <dbReference type="SAM" id="MobiDB-lite"/>
    </source>
</evidence>
<name>A0A067LSF6_BOTB1</name>
<feature type="region of interest" description="Disordered" evidence="1">
    <location>
        <begin position="1"/>
        <end position="36"/>
    </location>
</feature>
<evidence type="ECO:0000313" key="3">
    <source>
        <dbReference type="Proteomes" id="UP000027195"/>
    </source>
</evidence>
<evidence type="ECO:0000313" key="2">
    <source>
        <dbReference type="EMBL" id="KDQ06183.1"/>
    </source>
</evidence>
<accession>A0A067LSF6</accession>
<feature type="compositionally biased region" description="Pro residues" evidence="1">
    <location>
        <begin position="1"/>
        <end position="10"/>
    </location>
</feature>
<dbReference type="AlphaFoldDB" id="A0A067LSF6"/>
<dbReference type="EMBL" id="KL198150">
    <property type="protein sequence ID" value="KDQ06183.1"/>
    <property type="molecule type" value="Genomic_DNA"/>
</dbReference>
<reference evidence="3" key="1">
    <citation type="journal article" date="2014" name="Proc. Natl. Acad. Sci. U.S.A.">
        <title>Extensive sampling of basidiomycete genomes demonstrates inadequacy of the white-rot/brown-rot paradigm for wood decay fungi.</title>
        <authorList>
            <person name="Riley R."/>
            <person name="Salamov A.A."/>
            <person name="Brown D.W."/>
            <person name="Nagy L.G."/>
            <person name="Floudas D."/>
            <person name="Held B.W."/>
            <person name="Levasseur A."/>
            <person name="Lombard V."/>
            <person name="Morin E."/>
            <person name="Otillar R."/>
            <person name="Lindquist E.A."/>
            <person name="Sun H."/>
            <person name="LaButti K.M."/>
            <person name="Schmutz J."/>
            <person name="Jabbour D."/>
            <person name="Luo H."/>
            <person name="Baker S.E."/>
            <person name="Pisabarro A.G."/>
            <person name="Walton J.D."/>
            <person name="Blanchette R.A."/>
            <person name="Henrissat B."/>
            <person name="Martin F."/>
            <person name="Cullen D."/>
            <person name="Hibbett D.S."/>
            <person name="Grigoriev I.V."/>
        </authorList>
    </citation>
    <scope>NUCLEOTIDE SEQUENCE [LARGE SCALE GENOMIC DNA]</scope>
    <source>
        <strain evidence="3">FD-172 SS1</strain>
    </source>
</reference>